<dbReference type="InterPro" id="IPR011057">
    <property type="entry name" value="Mss4-like_sf"/>
</dbReference>
<proteinExistence type="inferred from homology"/>
<dbReference type="AlphaFoldDB" id="Q1YVD4"/>
<dbReference type="EMBL" id="AAPI01000001">
    <property type="protein sequence ID" value="EAS47774.1"/>
    <property type="molecule type" value="Genomic_DNA"/>
</dbReference>
<dbReference type="PANTHER" id="PTHR28620:SF1">
    <property type="entry name" value="CENP-V_GFA DOMAIN-CONTAINING PROTEIN"/>
    <property type="match status" value="1"/>
</dbReference>
<dbReference type="STRING" id="314287.GB2207_08196"/>
<dbReference type="eggNOG" id="COG3791">
    <property type="taxonomic scope" value="Bacteria"/>
</dbReference>
<dbReference type="Gene3D" id="2.170.150.70">
    <property type="match status" value="1"/>
</dbReference>
<dbReference type="GO" id="GO:0016846">
    <property type="term" value="F:carbon-sulfur lyase activity"/>
    <property type="evidence" value="ECO:0007669"/>
    <property type="project" value="InterPro"/>
</dbReference>
<protein>
    <recommendedName>
        <fullName evidence="4">CENP-V/GFA domain-containing protein</fullName>
    </recommendedName>
</protein>
<comment type="caution">
    <text evidence="5">The sequence shown here is derived from an EMBL/GenBank/DDBJ whole genome shotgun (WGS) entry which is preliminary data.</text>
</comment>
<accession>Q1YVD4</accession>
<keyword evidence="3" id="KW-0862">Zinc</keyword>
<dbReference type="GO" id="GO:0046872">
    <property type="term" value="F:metal ion binding"/>
    <property type="evidence" value="ECO:0007669"/>
    <property type="project" value="UniProtKB-KW"/>
</dbReference>
<dbReference type="InterPro" id="IPR006913">
    <property type="entry name" value="CENP-V/GFA"/>
</dbReference>
<dbReference type="PANTHER" id="PTHR28620">
    <property type="entry name" value="CENTROMERE PROTEIN V"/>
    <property type="match status" value="1"/>
</dbReference>
<sequence>MLHPPNQNNGRAHIIGILGELEPETGVNTMSELKTHRGGCHCGAVKFEIDAPSQLYAHACNCSICYQSGGDQMIVPASRFRLICGTSAMTTYTFNTGAAQHTFCKHCGIKPFYTPRSNPDGFSVNLRCIERSHIESIEVDIFDGQNWEQNAASLAHLSRDD</sequence>
<keyword evidence="6" id="KW-1185">Reference proteome</keyword>
<dbReference type="Proteomes" id="UP000005555">
    <property type="component" value="Unassembled WGS sequence"/>
</dbReference>
<reference evidence="5 6" key="1">
    <citation type="submission" date="2006-03" db="EMBL/GenBank/DDBJ databases">
        <authorList>
            <person name="Giovannoni S.J."/>
            <person name="Cho J.-C."/>
            <person name="Ferriera S."/>
            <person name="Johnson J."/>
            <person name="Kravitz S."/>
            <person name="Halpern A."/>
            <person name="Remington K."/>
            <person name="Beeson K."/>
            <person name="Tran B."/>
            <person name="Rogers Y.-H."/>
            <person name="Friedman R."/>
            <person name="Venter J.C."/>
        </authorList>
    </citation>
    <scope>NUCLEOTIDE SEQUENCE [LARGE SCALE GENOMIC DNA]</scope>
    <source>
        <strain evidence="5 6">HTCC2207</strain>
    </source>
</reference>
<evidence type="ECO:0000313" key="6">
    <source>
        <dbReference type="Proteomes" id="UP000005555"/>
    </source>
</evidence>
<evidence type="ECO:0000256" key="2">
    <source>
        <dbReference type="ARBA" id="ARBA00022723"/>
    </source>
</evidence>
<dbReference type="PROSITE" id="PS51891">
    <property type="entry name" value="CENP_V_GFA"/>
    <property type="match status" value="1"/>
</dbReference>
<evidence type="ECO:0000259" key="4">
    <source>
        <dbReference type="PROSITE" id="PS51891"/>
    </source>
</evidence>
<dbReference type="SUPFAM" id="SSF51316">
    <property type="entry name" value="Mss4-like"/>
    <property type="match status" value="1"/>
</dbReference>
<dbReference type="HOGENOM" id="CLU_055491_7_3_6"/>
<evidence type="ECO:0000256" key="1">
    <source>
        <dbReference type="ARBA" id="ARBA00005495"/>
    </source>
</evidence>
<name>Q1YVD4_9GAMM</name>
<organism evidence="5 6">
    <name type="scientific">gamma proteobacterium HTCC2207</name>
    <dbReference type="NCBI Taxonomy" id="314287"/>
    <lineage>
        <taxon>Bacteria</taxon>
        <taxon>Pseudomonadati</taxon>
        <taxon>Pseudomonadota</taxon>
        <taxon>Gammaproteobacteria</taxon>
        <taxon>Cellvibrionales</taxon>
        <taxon>Porticoccaceae</taxon>
        <taxon>SAR92 clade</taxon>
    </lineage>
</organism>
<evidence type="ECO:0000256" key="3">
    <source>
        <dbReference type="ARBA" id="ARBA00022833"/>
    </source>
</evidence>
<keyword evidence="2" id="KW-0479">Metal-binding</keyword>
<dbReference type="Pfam" id="PF04828">
    <property type="entry name" value="GFA"/>
    <property type="match status" value="1"/>
</dbReference>
<evidence type="ECO:0000313" key="5">
    <source>
        <dbReference type="EMBL" id="EAS47774.1"/>
    </source>
</evidence>
<gene>
    <name evidence="5" type="ORF">GB2207_08196</name>
</gene>
<dbReference type="InterPro" id="IPR052355">
    <property type="entry name" value="CENP-V-like"/>
</dbReference>
<comment type="similarity">
    <text evidence="1">Belongs to the Gfa family.</text>
</comment>
<feature type="domain" description="CENP-V/GFA" evidence="4">
    <location>
        <begin position="36"/>
        <end position="148"/>
    </location>
</feature>